<evidence type="ECO:0000256" key="1">
    <source>
        <dbReference type="SAM" id="MobiDB-lite"/>
    </source>
</evidence>
<comment type="caution">
    <text evidence="2">The sequence shown here is derived from an EMBL/GenBank/DDBJ whole genome shotgun (WGS) entry which is preliminary data.</text>
</comment>
<feature type="region of interest" description="Disordered" evidence="1">
    <location>
        <begin position="370"/>
        <end position="416"/>
    </location>
</feature>
<accession>A0AAW0F4C3</accession>
<dbReference type="Proteomes" id="UP001430356">
    <property type="component" value="Unassembled WGS sequence"/>
</dbReference>
<reference evidence="2 3" key="1">
    <citation type="journal article" date="2021" name="MBio">
        <title>A New Model Trypanosomatid, Novymonas esmeraldas: Genomic Perception of Its 'Candidatus Pandoraea novymonadis' Endosymbiont.</title>
        <authorList>
            <person name="Zakharova A."/>
            <person name="Saura A."/>
            <person name="Butenko A."/>
            <person name="Podesvova L."/>
            <person name="Warmusova S."/>
            <person name="Kostygov A.Y."/>
            <person name="Nenarokova A."/>
            <person name="Lukes J."/>
            <person name="Opperdoes F.R."/>
            <person name="Yurchenko V."/>
        </authorList>
    </citation>
    <scope>NUCLEOTIDE SEQUENCE [LARGE SCALE GENOMIC DNA]</scope>
    <source>
        <strain evidence="2 3">E262AT.01</strain>
    </source>
</reference>
<sequence>MVYKHKNNKKARDIAARKLRKAAEEAAANADAAHAPAAAQVGADADEEEAAAAAVAGCTRGELCAAERNEEEEEEERSSGRREGTSASHGATGDTCARTETESHSNCLLSCDTDTMDLCSATPPAIQCTAPPPPPAVVVNALRERDSAVTRPLPVVVAAALLPVTSHAGPHPTSGASHVAYCFAEDVDPSGALPPQTVWGVHSLANGSCLQVVHWRRSSGDDASTVAEAATPTSSAHTRAASTTEEVIMHVNAAGLCFMLAPASLLPAGGAAAAAASALASPLASATGTSTALVGAAAEAPADVYWLIPAALSEIFIALLEAQAWLSSARRLSHVPATQPASSACPLWRAQAHPARWAATADVAVAQVGEAGSPQTPAPSLAQPSNKKKKRVRHPPPPPQPPTPETARTSTPAPLPYSIPYVAAVEQQLQSSSGGDKDDAAVSLLLIGNRVSPYPADELSSAATA</sequence>
<feature type="compositionally biased region" description="Low complexity" evidence="1">
    <location>
        <begin position="25"/>
        <end position="43"/>
    </location>
</feature>
<gene>
    <name evidence="2" type="ORF">NESM_000125700</name>
</gene>
<feature type="region of interest" description="Disordered" evidence="1">
    <location>
        <begin position="25"/>
        <end position="46"/>
    </location>
</feature>
<proteinExistence type="predicted"/>
<dbReference type="AlphaFoldDB" id="A0AAW0F4C3"/>
<feature type="compositionally biased region" description="Pro residues" evidence="1">
    <location>
        <begin position="395"/>
        <end position="404"/>
    </location>
</feature>
<feature type="region of interest" description="Disordered" evidence="1">
    <location>
        <begin position="65"/>
        <end position="99"/>
    </location>
</feature>
<protein>
    <submittedName>
        <fullName evidence="2">Uncharacterized protein</fullName>
    </submittedName>
</protein>
<evidence type="ECO:0000313" key="2">
    <source>
        <dbReference type="EMBL" id="KAK7200686.1"/>
    </source>
</evidence>
<name>A0AAW0F4C3_9TRYP</name>
<keyword evidence="3" id="KW-1185">Reference proteome</keyword>
<dbReference type="EMBL" id="JAECZO010000007">
    <property type="protein sequence ID" value="KAK7200686.1"/>
    <property type="molecule type" value="Genomic_DNA"/>
</dbReference>
<evidence type="ECO:0000313" key="3">
    <source>
        <dbReference type="Proteomes" id="UP001430356"/>
    </source>
</evidence>
<organism evidence="2 3">
    <name type="scientific">Novymonas esmeraldas</name>
    <dbReference type="NCBI Taxonomy" id="1808958"/>
    <lineage>
        <taxon>Eukaryota</taxon>
        <taxon>Discoba</taxon>
        <taxon>Euglenozoa</taxon>
        <taxon>Kinetoplastea</taxon>
        <taxon>Metakinetoplastina</taxon>
        <taxon>Trypanosomatida</taxon>
        <taxon>Trypanosomatidae</taxon>
        <taxon>Novymonas</taxon>
    </lineage>
</organism>